<dbReference type="InterPro" id="IPR038591">
    <property type="entry name" value="NolW-like_sf"/>
</dbReference>
<gene>
    <name evidence="8" type="primary">YscC</name>
    <name evidence="3" type="synonym">sctC</name>
    <name evidence="8" type="ordered locus">LI1160</name>
</gene>
<evidence type="ECO:0000313" key="8">
    <source>
        <dbReference type="EMBL" id="CAJ55214.1"/>
    </source>
</evidence>
<dbReference type="NCBIfam" id="TIGR02516">
    <property type="entry name" value="type_III_yscC"/>
    <property type="match status" value="1"/>
</dbReference>
<dbReference type="HAMAP" id="MF_02219">
    <property type="entry name" value="Type_III_secretin"/>
    <property type="match status" value="1"/>
</dbReference>
<dbReference type="STRING" id="363253.LI1160"/>
<name>Q1MP63_LAWIP</name>
<dbReference type="InterPro" id="IPR050810">
    <property type="entry name" value="Bact_Secretion_Sys_Channel"/>
</dbReference>
<sequence>MKVLFYILLWSILFIHLVSVSKAETLFSYLYTHYSEQESLGSLLTDFAFTQGYSAIISPAVRGNVSGFFKDENPYQFLEGMRSAFGVMWYMLGKTMYFYTQAELQRVFISPQVMTVERLYHILLNSSVISPQLPIQLNGDMIILSGPPHYIEQVLQAVSIFEVSQLSNITMRVFPLKYASADDIVIQSMDKTVTVPGIASILRAMLNGQQETATTIVEQPATVNKLNGEGLASKGKEKTEKGNEVKQQAAGVNIMADPRMNAVVINDAAYRMPYYEEVIHDLDKPLELVEIHAAIVDIDSEFKRDLGFTLQQGSSKKSMTMGGDFSTTQQSLPLEITKGTVEGGGLTYSTIYSKGVEFFLARVQALETEGEARVLGKPSVLTVDNIQATLENTSTYYIQVQGYQTVDLFKVESGTVLRVTPHIIYNNDGTKSIKLVVAIEDNQNDNSTDPTVGSNVVLPPIKQTRINTQGVVNTGQSLLIGGYYYEQQGVNDKGIPILKDIPIIGYLFKTNTKTSKKMERLILITPRIIMPNTVTPIPAHVDDPSFHRSAVQDTYDDIKPKSSTGGGCSRKRRAPVIEEQRLG</sequence>
<keyword evidence="3" id="KW-0653">Protein transport</keyword>
<reference evidence="8 9" key="1">
    <citation type="submission" date="2005-11" db="EMBL/GenBank/DDBJ databases">
        <title>The complete genome sequence of Lawsonia intracellularis: the causative agent of proliferative enteropathy.</title>
        <authorList>
            <person name="Kaur K."/>
            <person name="Zhang Q."/>
            <person name="Beckler D."/>
            <person name="Munir S."/>
            <person name="Li L."/>
            <person name="Kinsley K."/>
            <person name="Herron L."/>
            <person name="Peterson A."/>
            <person name="May B."/>
            <person name="Singh S."/>
            <person name="Gebhart C."/>
            <person name="Kapur V."/>
        </authorList>
    </citation>
    <scope>NUCLEOTIDE SEQUENCE [LARGE SCALE GENOMIC DNA]</scope>
    <source>
        <strain evidence="8 9">PHE/MN1-00</strain>
    </source>
</reference>
<dbReference type="InterPro" id="IPR004846">
    <property type="entry name" value="T2SS/T3SS_dom"/>
</dbReference>
<feature type="region of interest" description="Disordered" evidence="5">
    <location>
        <begin position="552"/>
        <end position="583"/>
    </location>
</feature>
<evidence type="ECO:0000259" key="7">
    <source>
        <dbReference type="Pfam" id="PF03958"/>
    </source>
</evidence>
<evidence type="ECO:0000259" key="6">
    <source>
        <dbReference type="Pfam" id="PF00263"/>
    </source>
</evidence>
<evidence type="ECO:0000256" key="2">
    <source>
        <dbReference type="ARBA" id="ARBA00022729"/>
    </source>
</evidence>
<dbReference type="InterPro" id="IPR003522">
    <property type="entry name" value="T3SS_OM_pore_YscC"/>
</dbReference>
<evidence type="ECO:0000256" key="3">
    <source>
        <dbReference type="HAMAP-Rule" id="MF_02219"/>
    </source>
</evidence>
<dbReference type="HOGENOM" id="CLU_022474_2_0_7"/>
<dbReference type="Gene3D" id="3.30.1370.120">
    <property type="match status" value="2"/>
</dbReference>
<comment type="subunit">
    <text evidence="3">The core secretion machinery of the T3SS is composed of approximately 20 different proteins, including cytoplasmic components, a base, an export apparatus and a needle. This subunit is part of the base, which anchors the injectisome in the bacterial cell envelope. Forms a stable homooligomeric complex.</text>
</comment>
<feature type="domain" description="NolW-like" evidence="7">
    <location>
        <begin position="171"/>
        <end position="285"/>
    </location>
</feature>
<dbReference type="PANTHER" id="PTHR30332:SF5">
    <property type="entry name" value="SPI-1 TYPE 3 SECRETION SYSTEM SECRETIN"/>
    <property type="match status" value="1"/>
</dbReference>
<dbReference type="Proteomes" id="UP000002430">
    <property type="component" value="Chromosome"/>
</dbReference>
<evidence type="ECO:0000313" key="9">
    <source>
        <dbReference type="Proteomes" id="UP000002430"/>
    </source>
</evidence>
<dbReference type="InterPro" id="IPR005644">
    <property type="entry name" value="NolW-like"/>
</dbReference>
<dbReference type="AlphaFoldDB" id="Q1MP63"/>
<accession>Q1MP63</accession>
<dbReference type="GO" id="GO:0009279">
    <property type="term" value="C:cell outer membrane"/>
    <property type="evidence" value="ECO:0007669"/>
    <property type="project" value="UniProtKB-SubCell"/>
</dbReference>
<dbReference type="EMBL" id="AM180252">
    <property type="protein sequence ID" value="CAJ55214.1"/>
    <property type="molecule type" value="Genomic_DNA"/>
</dbReference>
<comment type="function">
    <text evidence="3">Component of the type III secretion system (T3SS), also called injectisome, which is used to inject bacterial effector proteins into eukaryotic host cells. Forms a ring-shaped multimeric structure with an apparent central pore in the outer membrane.</text>
</comment>
<dbReference type="Gene3D" id="3.55.50.30">
    <property type="match status" value="1"/>
</dbReference>
<keyword evidence="3 4" id="KW-0813">Transport</keyword>
<organism evidence="8 9">
    <name type="scientific">Lawsonia intracellularis (strain PHE/MN1-00)</name>
    <dbReference type="NCBI Taxonomy" id="363253"/>
    <lineage>
        <taxon>Bacteria</taxon>
        <taxon>Pseudomonadati</taxon>
        <taxon>Thermodesulfobacteriota</taxon>
        <taxon>Desulfovibrionia</taxon>
        <taxon>Desulfovibrionales</taxon>
        <taxon>Desulfovibrionaceae</taxon>
        <taxon>Lawsonia</taxon>
    </lineage>
</organism>
<dbReference type="PANTHER" id="PTHR30332">
    <property type="entry name" value="PROBABLE GENERAL SECRETION PATHWAY PROTEIN D"/>
    <property type="match status" value="1"/>
</dbReference>
<evidence type="ECO:0000256" key="4">
    <source>
        <dbReference type="RuleBase" id="RU004004"/>
    </source>
</evidence>
<dbReference type="Pfam" id="PF03958">
    <property type="entry name" value="Secretin_N"/>
    <property type="match status" value="1"/>
</dbReference>
<dbReference type="eggNOG" id="COG1450">
    <property type="taxonomic scope" value="Bacteria"/>
</dbReference>
<dbReference type="GO" id="GO:0030257">
    <property type="term" value="C:type III protein secretion system complex"/>
    <property type="evidence" value="ECO:0007669"/>
    <property type="project" value="UniProtKB-UniRule"/>
</dbReference>
<keyword evidence="3" id="KW-0811">Translocation</keyword>
<dbReference type="KEGG" id="lip:LI1160"/>
<keyword evidence="3" id="KW-0472">Membrane</keyword>
<comment type="subcellular location">
    <subcellularLocation>
        <location evidence="1 3 4">Cell outer membrane</location>
    </subcellularLocation>
</comment>
<evidence type="ECO:0000256" key="1">
    <source>
        <dbReference type="ARBA" id="ARBA00004442"/>
    </source>
</evidence>
<dbReference type="PRINTS" id="PR01337">
    <property type="entry name" value="TYPE3OMGPROT"/>
</dbReference>
<proteinExistence type="inferred from homology"/>
<protein>
    <recommendedName>
        <fullName evidence="3">Type 3 secretion system secretin</fullName>
        <shortName evidence="3">T3SS secretin</shortName>
    </recommendedName>
</protein>
<dbReference type="GO" id="GO:0030254">
    <property type="term" value="P:protein secretion by the type III secretion system"/>
    <property type="evidence" value="ECO:0007669"/>
    <property type="project" value="UniProtKB-UniRule"/>
</dbReference>
<keyword evidence="9" id="KW-1185">Reference proteome</keyword>
<dbReference type="Pfam" id="PF00263">
    <property type="entry name" value="Secretin"/>
    <property type="match status" value="1"/>
</dbReference>
<dbReference type="GO" id="GO:0015627">
    <property type="term" value="C:type II protein secretion system complex"/>
    <property type="evidence" value="ECO:0007669"/>
    <property type="project" value="TreeGrafter"/>
</dbReference>
<evidence type="ECO:0000256" key="5">
    <source>
        <dbReference type="SAM" id="MobiDB-lite"/>
    </source>
</evidence>
<feature type="domain" description="Type II/III secretion system secretin-like" evidence="6">
    <location>
        <begin position="365"/>
        <end position="529"/>
    </location>
</feature>
<keyword evidence="2 3" id="KW-0732">Signal</keyword>
<comment type="similarity">
    <text evidence="3">Belongs to the bacterial secretin family. T3SS SctC subfamily.</text>
</comment>
<keyword evidence="3" id="KW-0998">Cell outer membrane</keyword>